<reference evidence="2 3" key="1">
    <citation type="submission" date="2023-09" db="EMBL/GenBank/DDBJ databases">
        <authorList>
            <person name="Rey-Velasco X."/>
        </authorList>
    </citation>
    <scope>NUCLEOTIDE SEQUENCE [LARGE SCALE GENOMIC DNA]</scope>
    <source>
        <strain evidence="2 3">F117</strain>
    </source>
</reference>
<dbReference type="Proteomes" id="UP001262582">
    <property type="component" value="Unassembled WGS sequence"/>
</dbReference>
<dbReference type="EMBL" id="JAVRHK010000011">
    <property type="protein sequence ID" value="MDT0677667.1"/>
    <property type="molecule type" value="Genomic_DNA"/>
</dbReference>
<gene>
    <name evidence="2" type="ORF">RM539_13860</name>
</gene>
<dbReference type="InterPro" id="IPR041633">
    <property type="entry name" value="Polbeta"/>
</dbReference>
<organism evidence="2 3">
    <name type="scientific">Autumnicola musiva</name>
    <dbReference type="NCBI Taxonomy" id="3075589"/>
    <lineage>
        <taxon>Bacteria</taxon>
        <taxon>Pseudomonadati</taxon>
        <taxon>Bacteroidota</taxon>
        <taxon>Flavobacteriia</taxon>
        <taxon>Flavobacteriales</taxon>
        <taxon>Flavobacteriaceae</taxon>
        <taxon>Autumnicola</taxon>
    </lineage>
</organism>
<dbReference type="CDD" id="cd05403">
    <property type="entry name" value="NT_KNTase_like"/>
    <property type="match status" value="1"/>
</dbReference>
<proteinExistence type="predicted"/>
<name>A0ABU3D804_9FLAO</name>
<keyword evidence="3" id="KW-1185">Reference proteome</keyword>
<protein>
    <submittedName>
        <fullName evidence="2">Nucleotidyltransferase domain-containing protein</fullName>
    </submittedName>
</protein>
<comment type="caution">
    <text evidence="2">The sequence shown here is derived from an EMBL/GenBank/DDBJ whole genome shotgun (WGS) entry which is preliminary data.</text>
</comment>
<accession>A0ABU3D804</accession>
<feature type="domain" description="Polymerase beta nucleotidyltransferase" evidence="1">
    <location>
        <begin position="12"/>
        <end position="100"/>
    </location>
</feature>
<evidence type="ECO:0000313" key="3">
    <source>
        <dbReference type="Proteomes" id="UP001262582"/>
    </source>
</evidence>
<dbReference type="Pfam" id="PF18765">
    <property type="entry name" value="Polbeta"/>
    <property type="match status" value="1"/>
</dbReference>
<dbReference type="InterPro" id="IPR043519">
    <property type="entry name" value="NT_sf"/>
</dbReference>
<sequence length="104" mass="12165">MKFGLKDHVLLQLKKVFNSFPGIEEVVIYGSRALGTYREGSDIDITLKADLKFDELIELERKLDDLMLPYTIDLSIYQKLSNPELVEHIDRMGKQFYVRKTIEK</sequence>
<dbReference type="RefSeq" id="WP_311504011.1">
    <property type="nucleotide sequence ID" value="NZ_JAVRHK010000011.1"/>
</dbReference>
<dbReference type="Gene3D" id="3.30.460.10">
    <property type="entry name" value="Beta Polymerase, domain 2"/>
    <property type="match status" value="1"/>
</dbReference>
<evidence type="ECO:0000313" key="2">
    <source>
        <dbReference type="EMBL" id="MDT0677667.1"/>
    </source>
</evidence>
<evidence type="ECO:0000259" key="1">
    <source>
        <dbReference type="Pfam" id="PF18765"/>
    </source>
</evidence>
<dbReference type="SUPFAM" id="SSF81301">
    <property type="entry name" value="Nucleotidyltransferase"/>
    <property type="match status" value="1"/>
</dbReference>